<dbReference type="GO" id="GO:0050136">
    <property type="term" value="F:NADH dehydrogenase (quinone) (non-electrogenic) activity"/>
    <property type="evidence" value="ECO:0007669"/>
    <property type="project" value="UniProtKB-UniRule"/>
</dbReference>
<evidence type="ECO:0000313" key="12">
    <source>
        <dbReference type="Proteomes" id="UP000034883"/>
    </source>
</evidence>
<keyword evidence="8 9" id="KW-0479">Metal-binding</keyword>
<dbReference type="GO" id="GO:0051539">
    <property type="term" value="F:4 iron, 4 sulfur cluster binding"/>
    <property type="evidence" value="ECO:0007669"/>
    <property type="project" value="UniProtKB-KW"/>
</dbReference>
<dbReference type="GO" id="GO:0045271">
    <property type="term" value="C:respiratory chain complex I"/>
    <property type="evidence" value="ECO:0007669"/>
    <property type="project" value="TreeGrafter"/>
</dbReference>
<evidence type="ECO:0000256" key="8">
    <source>
        <dbReference type="HAMAP-Rule" id="MF_01356"/>
    </source>
</evidence>
<dbReference type="FunFam" id="3.40.50.12280:FF:000002">
    <property type="entry name" value="NADH-quinone oxidoreductase subunit B"/>
    <property type="match status" value="1"/>
</dbReference>
<keyword evidence="6 8" id="KW-0520">NAD</keyword>
<feature type="binding site" evidence="8">
    <location>
        <position position="131"/>
    </location>
    <ligand>
        <name>[4Fe-4S] cluster</name>
        <dbReference type="ChEBI" id="CHEBI:49883"/>
    </ligand>
</feature>
<keyword evidence="8 11" id="KW-0830">Ubiquinone</keyword>
<comment type="similarity">
    <text evidence="1 8 9">Belongs to the complex I 20 kDa subunit family.</text>
</comment>
<dbReference type="STRING" id="927083.DB32_005274"/>
<dbReference type="GO" id="GO:0005506">
    <property type="term" value="F:iron ion binding"/>
    <property type="evidence" value="ECO:0007669"/>
    <property type="project" value="UniProtKB-UniRule"/>
</dbReference>
<dbReference type="KEGG" id="samy:DB32_005274"/>
<keyword evidence="8" id="KW-0472">Membrane</keyword>
<gene>
    <name evidence="8" type="primary">nuoB</name>
    <name evidence="11" type="ORF">DB32_005274</name>
</gene>
<dbReference type="PANTHER" id="PTHR11995:SF14">
    <property type="entry name" value="NADH DEHYDROGENASE [UBIQUINONE] IRON-SULFUR PROTEIN 7, MITOCHONDRIAL"/>
    <property type="match status" value="1"/>
</dbReference>
<keyword evidence="8 9" id="KW-0411">Iron-sulfur</keyword>
<name>A0A0F6W5N3_9BACT</name>
<keyword evidence="12" id="KW-1185">Reference proteome</keyword>
<comment type="cofactor">
    <cofactor evidence="8">
        <name>[4Fe-4S] cluster</name>
        <dbReference type="ChEBI" id="CHEBI:49883"/>
    </cofactor>
    <text evidence="8">Binds 1 [4Fe-4S] cluster.</text>
</comment>
<dbReference type="Pfam" id="PF01058">
    <property type="entry name" value="Oxidored_q6"/>
    <property type="match status" value="1"/>
</dbReference>
<evidence type="ECO:0000313" key="11">
    <source>
        <dbReference type="EMBL" id="AKF08125.1"/>
    </source>
</evidence>
<evidence type="ECO:0000259" key="10">
    <source>
        <dbReference type="Pfam" id="PF01058"/>
    </source>
</evidence>
<comment type="function">
    <text evidence="7">NDH-1 shuttles electrons from NADH, via FMN and iron-sulfur (Fe-S) centers, to quinones in the respiratory chain. Couples the redox reaction to proton translocation (for every two electrons transferred, four hydrogen ions are translocated across the cytoplasmic membrane), and thus conserves the redox energy in a proton gradient.</text>
</comment>
<keyword evidence="8 9" id="KW-0408">Iron</keyword>
<comment type="catalytic activity">
    <reaction evidence="8">
        <text>a quinone + NADH + 5 H(+)(in) = a quinol + NAD(+) + 4 H(+)(out)</text>
        <dbReference type="Rhea" id="RHEA:57888"/>
        <dbReference type="ChEBI" id="CHEBI:15378"/>
        <dbReference type="ChEBI" id="CHEBI:24646"/>
        <dbReference type="ChEBI" id="CHEBI:57540"/>
        <dbReference type="ChEBI" id="CHEBI:57945"/>
        <dbReference type="ChEBI" id="CHEBI:132124"/>
    </reaction>
</comment>
<dbReference type="GO" id="GO:0008137">
    <property type="term" value="F:NADH dehydrogenase (ubiquinone) activity"/>
    <property type="evidence" value="ECO:0007669"/>
    <property type="project" value="InterPro"/>
</dbReference>
<sequence>MMGGGDAGFVTTKLDDLLAWARKWSLFQYPFVTACCGMEFMSLNGPRYDGLARFGAEAPRFSPRQADLLWVVGTIVQRQAPALKRIYEQMADPKYVIAFGTCASCGGFYDNYTTVPGIDKLIPVDVYVPGCPPRPEAVLDGLMLLQQKIQSGTRGPLVVPTREVPEMVQLRKKGTAVYYGQRKLEAERAGANPLAQLSAELLEDRPGEAVRIEREKKG</sequence>
<dbReference type="PANTHER" id="PTHR11995">
    <property type="entry name" value="NADH DEHYDROGENASE"/>
    <property type="match status" value="1"/>
</dbReference>
<dbReference type="EC" id="7.1.1.-" evidence="8"/>
<comment type="subcellular location">
    <subcellularLocation>
        <location evidence="8">Cell membrane</location>
        <topology evidence="8">Peripheral membrane protein</topology>
        <orientation evidence="8">Cytoplasmic side</orientation>
    </subcellularLocation>
</comment>
<dbReference type="NCBIfam" id="NF005012">
    <property type="entry name" value="PRK06411.1"/>
    <property type="match status" value="1"/>
</dbReference>
<dbReference type="EMBL" id="CP011125">
    <property type="protein sequence ID" value="AKF08125.1"/>
    <property type="molecule type" value="Genomic_DNA"/>
</dbReference>
<comment type="subunit">
    <text evidence="8">NDH-1 is composed of 14 different subunits. Subunits NuoB, C, D, E, F, and G constitute the peripheral sector of the complex.</text>
</comment>
<organism evidence="11 12">
    <name type="scientific">Sandaracinus amylolyticus</name>
    <dbReference type="NCBI Taxonomy" id="927083"/>
    <lineage>
        <taxon>Bacteria</taxon>
        <taxon>Pseudomonadati</taxon>
        <taxon>Myxococcota</taxon>
        <taxon>Polyangia</taxon>
        <taxon>Polyangiales</taxon>
        <taxon>Sandaracinaceae</taxon>
        <taxon>Sandaracinus</taxon>
    </lineage>
</organism>
<proteinExistence type="inferred from homology"/>
<dbReference type="SUPFAM" id="SSF56770">
    <property type="entry name" value="HydA/Nqo6-like"/>
    <property type="match status" value="1"/>
</dbReference>
<dbReference type="Gene3D" id="3.40.50.12280">
    <property type="match status" value="1"/>
</dbReference>
<dbReference type="Proteomes" id="UP000034883">
    <property type="component" value="Chromosome"/>
</dbReference>
<keyword evidence="8" id="KW-1003">Cell membrane</keyword>
<evidence type="ECO:0000256" key="9">
    <source>
        <dbReference type="RuleBase" id="RU004464"/>
    </source>
</evidence>
<protein>
    <recommendedName>
        <fullName evidence="8">NADH-quinone oxidoreductase subunit B</fullName>
        <ecNumber evidence="8">7.1.1.-</ecNumber>
    </recommendedName>
    <alternativeName>
        <fullName evidence="8">NADH dehydrogenase I subunit B</fullName>
    </alternativeName>
    <alternativeName>
        <fullName evidence="8">NDH-1 subunit B</fullName>
    </alternativeName>
</protein>
<dbReference type="GO" id="GO:0005886">
    <property type="term" value="C:plasma membrane"/>
    <property type="evidence" value="ECO:0007669"/>
    <property type="project" value="UniProtKB-SubCell"/>
</dbReference>
<evidence type="ECO:0000256" key="4">
    <source>
        <dbReference type="ARBA" id="ARBA00022719"/>
    </source>
</evidence>
<feature type="domain" description="NADH:ubiquinone oxidoreductase-like 20kDa subunit" evidence="10">
    <location>
        <begin position="35"/>
        <end position="144"/>
    </location>
</feature>
<keyword evidence="3" id="KW-0997">Cell inner membrane</keyword>
<dbReference type="GO" id="GO:0009060">
    <property type="term" value="P:aerobic respiration"/>
    <property type="evidence" value="ECO:0007669"/>
    <property type="project" value="TreeGrafter"/>
</dbReference>
<dbReference type="InterPro" id="IPR006137">
    <property type="entry name" value="NADH_UbQ_OxRdtase-like_20kDa"/>
</dbReference>
<reference evidence="11 12" key="1">
    <citation type="submission" date="2015-03" db="EMBL/GenBank/DDBJ databases">
        <title>Genome assembly of Sandaracinus amylolyticus DSM 53668.</title>
        <authorList>
            <person name="Sharma G."/>
            <person name="Subramanian S."/>
        </authorList>
    </citation>
    <scope>NUCLEOTIDE SEQUENCE [LARGE SCALE GENOMIC DNA]</scope>
    <source>
        <strain evidence="11 12">DSM 53668</strain>
    </source>
</reference>
<keyword evidence="4 8" id="KW-0874">Quinone</keyword>
<dbReference type="PROSITE" id="PS01150">
    <property type="entry name" value="COMPLEX1_20K"/>
    <property type="match status" value="1"/>
</dbReference>
<keyword evidence="2 8" id="KW-0813">Transport</keyword>
<accession>A0A0F6W5N3</accession>
<dbReference type="AlphaFoldDB" id="A0A0F6W5N3"/>
<dbReference type="GO" id="GO:0048038">
    <property type="term" value="F:quinone binding"/>
    <property type="evidence" value="ECO:0007669"/>
    <property type="project" value="UniProtKB-KW"/>
</dbReference>
<evidence type="ECO:0000256" key="7">
    <source>
        <dbReference type="ARBA" id="ARBA00025189"/>
    </source>
</evidence>
<dbReference type="InterPro" id="IPR006138">
    <property type="entry name" value="NADH_UQ_OxRdtase_20Kd_su"/>
</dbReference>
<keyword evidence="8 9" id="KW-0004">4Fe-4S</keyword>
<evidence type="ECO:0000256" key="3">
    <source>
        <dbReference type="ARBA" id="ARBA00022519"/>
    </source>
</evidence>
<feature type="binding site" evidence="8">
    <location>
        <position position="102"/>
    </location>
    <ligand>
        <name>[4Fe-4S] cluster</name>
        <dbReference type="ChEBI" id="CHEBI:49883"/>
    </ligand>
</feature>
<keyword evidence="5 8" id="KW-1278">Translocase</keyword>
<feature type="binding site" evidence="8">
    <location>
        <position position="35"/>
    </location>
    <ligand>
        <name>[4Fe-4S] cluster</name>
        <dbReference type="ChEBI" id="CHEBI:49883"/>
    </ligand>
</feature>
<dbReference type="GO" id="GO:0015990">
    <property type="term" value="P:electron transport coupled proton transport"/>
    <property type="evidence" value="ECO:0007669"/>
    <property type="project" value="TreeGrafter"/>
</dbReference>
<evidence type="ECO:0000256" key="6">
    <source>
        <dbReference type="ARBA" id="ARBA00023027"/>
    </source>
</evidence>
<evidence type="ECO:0000256" key="1">
    <source>
        <dbReference type="ARBA" id="ARBA00009173"/>
    </source>
</evidence>
<feature type="binding site" evidence="8">
    <location>
        <position position="36"/>
    </location>
    <ligand>
        <name>[4Fe-4S] cluster</name>
        <dbReference type="ChEBI" id="CHEBI:49883"/>
    </ligand>
</feature>
<dbReference type="NCBIfam" id="TIGR01957">
    <property type="entry name" value="nuoB_fam"/>
    <property type="match status" value="1"/>
</dbReference>
<dbReference type="HAMAP" id="MF_01356">
    <property type="entry name" value="NDH1_NuoB"/>
    <property type="match status" value="1"/>
</dbReference>
<evidence type="ECO:0000256" key="5">
    <source>
        <dbReference type="ARBA" id="ARBA00022967"/>
    </source>
</evidence>
<evidence type="ECO:0000256" key="2">
    <source>
        <dbReference type="ARBA" id="ARBA00022448"/>
    </source>
</evidence>
<comment type="function">
    <text evidence="8">NDH-1 shuttles electrons from NADH, via FMN and iron-sulfur (Fe-S) centers, to quinones in the respiratory chain. The immediate electron acceptor for the enzyme in this species is believed to be ubiquinone. Couples the redox reaction to proton translocation (for every two electrons transferred, four hydrogen ions are translocated across the cytoplasmic membrane), and thus conserves the redox energy in a proton gradient.</text>
</comment>